<keyword evidence="1" id="KW-0472">Membrane</keyword>
<comment type="caution">
    <text evidence="2">The sequence shown here is derived from an EMBL/GenBank/DDBJ whole genome shotgun (WGS) entry which is preliminary data.</text>
</comment>
<dbReference type="InterPro" id="IPR027417">
    <property type="entry name" value="P-loop_NTPase"/>
</dbReference>
<evidence type="ECO:0000313" key="2">
    <source>
        <dbReference type="EMBL" id="KAK4504761.1"/>
    </source>
</evidence>
<dbReference type="PANTHER" id="PTHR36978">
    <property type="entry name" value="P-LOOP CONTAINING NUCLEOTIDE TRIPHOSPHATE HYDROLASE"/>
    <property type="match status" value="1"/>
</dbReference>
<keyword evidence="3" id="KW-1185">Reference proteome</keyword>
<protein>
    <recommendedName>
        <fullName evidence="4">NAD dependent epimerase/dehydratase</fullName>
    </recommendedName>
</protein>
<keyword evidence="1" id="KW-1133">Transmembrane helix</keyword>
<sequence>MGLAEDTACPFVAPKTTWIDKRGMQRKVPMRLLCFGLSRTGTASLRMALWELGYNPHHGFAVFENPPDATLSNEAMKAKFDGKGKKWRKEEFDALFCDRDATLDQPGTLFVEELVAAYPDAKIMMTVRDVDSWYGSVKKTILDRKPNAAAIFLAIFDPTIKLIFSELLRSNTLLYGEKWWTRTRDECREIWRKHLERVHSAAGGEENVFHFDVKEGWGPLCEFLGHEVPRDEKGEVKPFPRVNDAKSFDGVMSEFLGKVAMRRLTQAGAVLAAVAGVGFAAYRFRR</sequence>
<evidence type="ECO:0008006" key="4">
    <source>
        <dbReference type="Google" id="ProtNLM"/>
    </source>
</evidence>
<dbReference type="InterPro" id="IPR040632">
    <property type="entry name" value="Sulfotransfer_4"/>
</dbReference>
<dbReference type="Proteomes" id="UP001305779">
    <property type="component" value="Unassembled WGS sequence"/>
</dbReference>
<name>A0ABR0EU83_ZASCE</name>
<reference evidence="2 3" key="1">
    <citation type="journal article" date="2023" name="G3 (Bethesda)">
        <title>A chromosome-level genome assembly of Zasmidium syzygii isolated from banana leaves.</title>
        <authorList>
            <person name="van Westerhoven A.C."/>
            <person name="Mehrabi R."/>
            <person name="Talebi R."/>
            <person name="Steentjes M.B.F."/>
            <person name="Corcolon B."/>
            <person name="Chong P.A."/>
            <person name="Kema G.H.J."/>
            <person name="Seidl M.F."/>
        </authorList>
    </citation>
    <scope>NUCLEOTIDE SEQUENCE [LARGE SCALE GENOMIC DNA]</scope>
    <source>
        <strain evidence="2 3">P124</strain>
    </source>
</reference>
<organism evidence="2 3">
    <name type="scientific">Zasmidium cellare</name>
    <name type="common">Wine cellar mold</name>
    <name type="synonym">Racodium cellare</name>
    <dbReference type="NCBI Taxonomy" id="395010"/>
    <lineage>
        <taxon>Eukaryota</taxon>
        <taxon>Fungi</taxon>
        <taxon>Dikarya</taxon>
        <taxon>Ascomycota</taxon>
        <taxon>Pezizomycotina</taxon>
        <taxon>Dothideomycetes</taxon>
        <taxon>Dothideomycetidae</taxon>
        <taxon>Mycosphaerellales</taxon>
        <taxon>Mycosphaerellaceae</taxon>
        <taxon>Zasmidium</taxon>
    </lineage>
</organism>
<feature type="transmembrane region" description="Helical" evidence="1">
    <location>
        <begin position="264"/>
        <end position="282"/>
    </location>
</feature>
<keyword evidence="1" id="KW-0812">Transmembrane</keyword>
<dbReference type="Gene3D" id="3.40.50.300">
    <property type="entry name" value="P-loop containing nucleotide triphosphate hydrolases"/>
    <property type="match status" value="1"/>
</dbReference>
<dbReference type="SUPFAM" id="SSF52540">
    <property type="entry name" value="P-loop containing nucleoside triphosphate hydrolases"/>
    <property type="match status" value="1"/>
</dbReference>
<evidence type="ECO:0000313" key="3">
    <source>
        <dbReference type="Proteomes" id="UP001305779"/>
    </source>
</evidence>
<accession>A0ABR0EU83</accession>
<proteinExistence type="predicted"/>
<dbReference type="EMBL" id="JAXOVC010000002">
    <property type="protein sequence ID" value="KAK4504761.1"/>
    <property type="molecule type" value="Genomic_DNA"/>
</dbReference>
<evidence type="ECO:0000256" key="1">
    <source>
        <dbReference type="SAM" id="Phobius"/>
    </source>
</evidence>
<gene>
    <name evidence="2" type="ORF">PRZ48_002723</name>
</gene>
<dbReference type="Pfam" id="PF17784">
    <property type="entry name" value="Sulfotransfer_4"/>
    <property type="match status" value="1"/>
</dbReference>
<dbReference type="PANTHER" id="PTHR36978:SF4">
    <property type="entry name" value="P-LOOP CONTAINING NUCLEOSIDE TRIPHOSPHATE HYDROLASE PROTEIN"/>
    <property type="match status" value="1"/>
</dbReference>